<dbReference type="Proteomes" id="UP000785679">
    <property type="component" value="Unassembled WGS sequence"/>
</dbReference>
<protein>
    <recommendedName>
        <fullName evidence="14">Protein kinase domain-containing protein</fullName>
    </recommendedName>
</protein>
<gene>
    <name evidence="15" type="ORF">FGO68_gene17103</name>
</gene>
<dbReference type="GO" id="GO:0005524">
    <property type="term" value="F:ATP binding"/>
    <property type="evidence" value="ECO:0007669"/>
    <property type="project" value="UniProtKB-UniRule"/>
</dbReference>
<dbReference type="Pfam" id="PF00069">
    <property type="entry name" value="Pkinase"/>
    <property type="match status" value="1"/>
</dbReference>
<feature type="binding site" evidence="8">
    <location>
        <begin position="233"/>
        <end position="234"/>
    </location>
    <ligand>
        <name>ATP</name>
        <dbReference type="ChEBI" id="CHEBI:30616"/>
    </ligand>
</feature>
<dbReference type="SUPFAM" id="SSF56112">
    <property type="entry name" value="Protein kinase-like (PK-like)"/>
    <property type="match status" value="1"/>
</dbReference>
<dbReference type="InterPro" id="IPR011009">
    <property type="entry name" value="Kinase-like_dom_sf"/>
</dbReference>
<evidence type="ECO:0000259" key="14">
    <source>
        <dbReference type="PROSITE" id="PS50011"/>
    </source>
</evidence>
<evidence type="ECO:0000256" key="8">
    <source>
        <dbReference type="PIRSR" id="PIRSR630616-2"/>
    </source>
</evidence>
<evidence type="ECO:0000256" key="4">
    <source>
        <dbReference type="ARBA" id="ARBA00022741"/>
    </source>
</evidence>
<keyword evidence="3" id="KW-0808">Transferase</keyword>
<evidence type="ECO:0000256" key="6">
    <source>
        <dbReference type="ARBA" id="ARBA00022840"/>
    </source>
</evidence>
<dbReference type="AlphaFoldDB" id="A0A8J8NDF1"/>
<dbReference type="GO" id="GO:0004674">
    <property type="term" value="F:protein serine/threonine kinase activity"/>
    <property type="evidence" value="ECO:0007669"/>
    <property type="project" value="UniProtKB-KW"/>
</dbReference>
<proteinExistence type="inferred from homology"/>
<dbReference type="PROSITE" id="PS50011">
    <property type="entry name" value="PROTEIN_KINASE_DOM"/>
    <property type="match status" value="1"/>
</dbReference>
<evidence type="ECO:0000256" key="10">
    <source>
        <dbReference type="PROSITE-ProRule" id="PRU10141"/>
    </source>
</evidence>
<evidence type="ECO:0000256" key="13">
    <source>
        <dbReference type="SAM" id="MobiDB-lite"/>
    </source>
</evidence>
<dbReference type="FunFam" id="1.10.510.10:FF:000571">
    <property type="entry name" value="Maternal embryonic leucine zipper kinase"/>
    <property type="match status" value="1"/>
</dbReference>
<keyword evidence="2 11" id="KW-0723">Serine/threonine-protein kinase</keyword>
<keyword evidence="5" id="KW-0418">Kinase</keyword>
<feature type="domain" description="Protein kinase" evidence="14">
    <location>
        <begin position="105"/>
        <end position="362"/>
    </location>
</feature>
<feature type="compositionally biased region" description="Low complexity" evidence="13">
    <location>
        <begin position="421"/>
        <end position="430"/>
    </location>
</feature>
<evidence type="ECO:0000313" key="15">
    <source>
        <dbReference type="EMBL" id="TNV73147.1"/>
    </source>
</evidence>
<keyword evidence="4 8" id="KW-0547">Nucleotide-binding</keyword>
<dbReference type="InterPro" id="IPR030616">
    <property type="entry name" value="Aur-like"/>
</dbReference>
<evidence type="ECO:0000256" key="12">
    <source>
        <dbReference type="SAM" id="Coils"/>
    </source>
</evidence>
<organism evidence="15 16">
    <name type="scientific">Halteria grandinella</name>
    <dbReference type="NCBI Taxonomy" id="5974"/>
    <lineage>
        <taxon>Eukaryota</taxon>
        <taxon>Sar</taxon>
        <taxon>Alveolata</taxon>
        <taxon>Ciliophora</taxon>
        <taxon>Intramacronucleata</taxon>
        <taxon>Spirotrichea</taxon>
        <taxon>Stichotrichia</taxon>
        <taxon>Sporadotrichida</taxon>
        <taxon>Halteriidae</taxon>
        <taxon>Halteria</taxon>
    </lineage>
</organism>
<feature type="region of interest" description="Disordered" evidence="13">
    <location>
        <begin position="412"/>
        <end position="446"/>
    </location>
</feature>
<dbReference type="InterPro" id="IPR000719">
    <property type="entry name" value="Prot_kinase_dom"/>
</dbReference>
<accession>A0A8J8NDF1</accession>
<keyword evidence="6 8" id="KW-0067">ATP-binding</keyword>
<evidence type="ECO:0000256" key="2">
    <source>
        <dbReference type="ARBA" id="ARBA00022527"/>
    </source>
</evidence>
<evidence type="ECO:0000256" key="11">
    <source>
        <dbReference type="RuleBase" id="RU000304"/>
    </source>
</evidence>
<evidence type="ECO:0000256" key="1">
    <source>
        <dbReference type="ARBA" id="ARBA00011245"/>
    </source>
</evidence>
<feature type="coiled-coil region" evidence="12">
    <location>
        <begin position="366"/>
        <end position="393"/>
    </location>
</feature>
<evidence type="ECO:0000256" key="9">
    <source>
        <dbReference type="PIRSR" id="PIRSR630616-3"/>
    </source>
</evidence>
<feature type="binding site" evidence="8 10">
    <location>
        <position position="134"/>
    </location>
    <ligand>
        <name>ATP</name>
        <dbReference type="ChEBI" id="CHEBI:30616"/>
    </ligand>
</feature>
<dbReference type="PROSITE" id="PS00107">
    <property type="entry name" value="PROTEIN_KINASE_ATP"/>
    <property type="match status" value="1"/>
</dbReference>
<comment type="similarity">
    <text evidence="11">Belongs to the protein kinase superfamily.</text>
</comment>
<reference evidence="15" key="1">
    <citation type="submission" date="2019-06" db="EMBL/GenBank/DDBJ databases">
        <authorList>
            <person name="Zheng W."/>
        </authorList>
    </citation>
    <scope>NUCLEOTIDE SEQUENCE</scope>
    <source>
        <strain evidence="15">QDHG01</strain>
    </source>
</reference>
<evidence type="ECO:0000313" key="16">
    <source>
        <dbReference type="Proteomes" id="UP000785679"/>
    </source>
</evidence>
<keyword evidence="16" id="KW-1185">Reference proteome</keyword>
<dbReference type="SMART" id="SM00220">
    <property type="entry name" value="S_TKc"/>
    <property type="match status" value="1"/>
</dbReference>
<evidence type="ECO:0000256" key="3">
    <source>
        <dbReference type="ARBA" id="ARBA00022679"/>
    </source>
</evidence>
<sequence length="446" mass="50308">MASIILNYAMESSNVVTVRLNGTHKMREKTEECLIELEEGITLAHILKTACKSFGCKDNYKIAKLYNKNGIQLFKDDIILLAGGDILYLGSKGEDFYFSAILDDYQIIKELGQGGFGKVVLGKHKEDRKEVAIKFMDVSENLQSASMIQNIYKEAESLKKLQHKNIIQLYHAFVESKQLIMIMECAGGGELYKWVEEKGRVSEIDTRKIIFQVINAMHYCHIRGIVHRDLKLENVLFKQTGDLTIKVVDFGIAGVCEANKKDKVDAGSIAYMPPESLRPGSETSPAIDVWAIGVMHYAMLYGHLPFWGDTEEEFVDKITNQPLKFDADVPVTEECKEILKCMLQKNPEKRSDLITLIQTEYFMVEDEEIEAKVKIQEEKLAAIKKEEEQKEAASKLEDKFYDGMLFQKPVGAGASAEPKKGGSSVKNGSSIKDKSAVHKQKPIRKF</sequence>
<dbReference type="FunFam" id="3.30.200.20:FF:000042">
    <property type="entry name" value="Aurora kinase A"/>
    <property type="match status" value="1"/>
</dbReference>
<evidence type="ECO:0000256" key="5">
    <source>
        <dbReference type="ARBA" id="ARBA00022777"/>
    </source>
</evidence>
<dbReference type="Gene3D" id="1.10.510.10">
    <property type="entry name" value="Transferase(Phosphotransferase) domain 1"/>
    <property type="match status" value="1"/>
</dbReference>
<dbReference type="EMBL" id="RRYP01019714">
    <property type="protein sequence ID" value="TNV73147.1"/>
    <property type="molecule type" value="Genomic_DNA"/>
</dbReference>
<keyword evidence="12" id="KW-0175">Coiled coil</keyword>
<dbReference type="OrthoDB" id="10252354at2759"/>
<feature type="binding site" evidence="8">
    <location>
        <begin position="184"/>
        <end position="186"/>
    </location>
    <ligand>
        <name>ATP</name>
        <dbReference type="ChEBI" id="CHEBI:30616"/>
    </ligand>
</feature>
<dbReference type="PROSITE" id="PS00108">
    <property type="entry name" value="PROTEIN_KINASE_ST"/>
    <property type="match status" value="1"/>
</dbReference>
<dbReference type="InterPro" id="IPR017441">
    <property type="entry name" value="Protein_kinase_ATP_BS"/>
</dbReference>
<feature type="compositionally biased region" description="Basic residues" evidence="13">
    <location>
        <begin position="437"/>
        <end position="446"/>
    </location>
</feature>
<dbReference type="PANTHER" id="PTHR24350">
    <property type="entry name" value="SERINE/THREONINE-PROTEIN KINASE IAL-RELATED"/>
    <property type="match status" value="1"/>
</dbReference>
<evidence type="ECO:0000256" key="7">
    <source>
        <dbReference type="PIRSR" id="PIRSR630616-1"/>
    </source>
</evidence>
<comment type="subunit">
    <text evidence="1">Monomer.</text>
</comment>
<feature type="binding site" evidence="8">
    <location>
        <position position="249"/>
    </location>
    <ligand>
        <name>ATP</name>
        <dbReference type="ChEBI" id="CHEBI:30616"/>
    </ligand>
</feature>
<feature type="cross-link" description="Glycyl lysine isopeptide (Lys-Gly) (interchain with G-Cter in SUMO2)" evidence="9">
    <location>
        <position position="231"/>
    </location>
</feature>
<feature type="active site" description="Proton acceptor" evidence="7">
    <location>
        <position position="229"/>
    </location>
</feature>
<dbReference type="InterPro" id="IPR008271">
    <property type="entry name" value="Ser/Thr_kinase_AS"/>
</dbReference>
<name>A0A8J8NDF1_HALGN</name>
<comment type="caution">
    <text evidence="15">The sequence shown here is derived from an EMBL/GenBank/DDBJ whole genome shotgun (WGS) entry which is preliminary data.</text>
</comment>